<dbReference type="OrthoDB" id="9810277at2"/>
<dbReference type="EC" id="2.7.1.12" evidence="3"/>
<dbReference type="InterPro" id="IPR006001">
    <property type="entry name" value="Therm_gnt_kin"/>
</dbReference>
<gene>
    <name evidence="9" type="ORF">NIES592_02515</name>
</gene>
<dbReference type="InterPro" id="IPR011009">
    <property type="entry name" value="Kinase-like_dom_sf"/>
</dbReference>
<keyword evidence="4" id="KW-0808">Transferase</keyword>
<evidence type="ECO:0000313" key="9">
    <source>
        <dbReference type="EMBL" id="OKH16527.1"/>
    </source>
</evidence>
<evidence type="ECO:0000256" key="3">
    <source>
        <dbReference type="ARBA" id="ARBA00012054"/>
    </source>
</evidence>
<evidence type="ECO:0000256" key="4">
    <source>
        <dbReference type="ARBA" id="ARBA00022679"/>
    </source>
</evidence>
<dbReference type="PANTHER" id="PTHR43883:SF1">
    <property type="entry name" value="GLUCONOKINASE"/>
    <property type="match status" value="1"/>
</dbReference>
<accession>A0A1U7H5I8</accession>
<dbReference type="EMBL" id="MRCA01000001">
    <property type="protein sequence ID" value="OKH16527.1"/>
    <property type="molecule type" value="Genomic_DNA"/>
</dbReference>
<name>A0A1U7H5I8_9CYAN</name>
<dbReference type="SUPFAM" id="SSF56112">
    <property type="entry name" value="Protein kinase-like (PK-like)"/>
    <property type="match status" value="1"/>
</dbReference>
<dbReference type="GO" id="GO:0005524">
    <property type="term" value="F:ATP binding"/>
    <property type="evidence" value="ECO:0007669"/>
    <property type="project" value="UniProtKB-KW"/>
</dbReference>
<dbReference type="Pfam" id="PF13671">
    <property type="entry name" value="AAA_33"/>
    <property type="match status" value="1"/>
</dbReference>
<keyword evidence="5" id="KW-0547">Nucleotide-binding</keyword>
<sequence length="517" mass="59254">MTEVLVPPLIQQMLQPGFYPHQVQEPVKLIQTHVSYVLLTGDFVYKLKKPVNFGFLDYSTLEKRRHFCEEELRLNQRGAPELYLEVLPVALVGEQYQLGGTPVVEYALKMRQFPQEALLSEMFEQGKLEQRHMVELGRVVAEFHGKTVSNDYIRSFGEVSQVRAAFEENYHQTERYIGGAQTQLQFEETKKYTGQFFAERGELFKSRIANDYIRECHGDLHLRNIALWQDKILLFDCIEFNEPFRFVDVMYDVAFTVMDLEARQSRDLANVFLNTYVEQTGDWEGLQVLPLYLSRQAYVRAKVTSFLLDDPGVPTEAKHEATKTAAAYYKQAWEYTQPRQGQLILMSGVSGSGKSTTARYLAQQIGAIHIRSDAVRKHLAGIPLLQRGGDDLYTPEMSQKTYTRLLELGIMLASQGFNVILDAKYDRQQLRQEAIAQAQAKKIPLQILYCTAPLDVLQQRLQQRTGDIADATADLLASQLDTAEGWTEKEKPFVKILDTTQPIQAQLKEIFTKEGRR</sequence>
<evidence type="ECO:0000256" key="8">
    <source>
        <dbReference type="ARBA" id="ARBA00048090"/>
    </source>
</evidence>
<dbReference type="RefSeq" id="WP_073554819.1">
    <property type="nucleotide sequence ID" value="NZ_MRCA01000001.1"/>
</dbReference>
<reference evidence="9 10" key="1">
    <citation type="submission" date="2016-11" db="EMBL/GenBank/DDBJ databases">
        <title>Draft Genome Sequences of Nine Cyanobacterial Strains from Diverse Habitats.</title>
        <authorList>
            <person name="Zhu T."/>
            <person name="Hou S."/>
            <person name="Lu X."/>
            <person name="Hess W.R."/>
        </authorList>
    </citation>
    <scope>NUCLEOTIDE SEQUENCE [LARGE SCALE GENOMIC DNA]</scope>
    <source>
        <strain evidence="9 10">NIES-592</strain>
    </source>
</reference>
<dbReference type="Gene3D" id="3.40.50.300">
    <property type="entry name" value="P-loop containing nucleotide triphosphate hydrolases"/>
    <property type="match status" value="1"/>
</dbReference>
<protein>
    <recommendedName>
        <fullName evidence="3">gluconokinase</fullName>
        <ecNumber evidence="3">2.7.1.12</ecNumber>
    </recommendedName>
</protein>
<keyword evidence="6 9" id="KW-0418">Kinase</keyword>
<dbReference type="AlphaFoldDB" id="A0A1U7H5I8"/>
<keyword evidence="10" id="KW-1185">Reference proteome</keyword>
<dbReference type="InterPro" id="IPR027417">
    <property type="entry name" value="P-loop_NTPase"/>
</dbReference>
<comment type="pathway">
    <text evidence="1">Carbohydrate acid metabolism.</text>
</comment>
<dbReference type="GO" id="GO:0005975">
    <property type="term" value="P:carbohydrate metabolic process"/>
    <property type="evidence" value="ECO:0007669"/>
    <property type="project" value="InterPro"/>
</dbReference>
<evidence type="ECO:0000256" key="6">
    <source>
        <dbReference type="ARBA" id="ARBA00022777"/>
    </source>
</evidence>
<evidence type="ECO:0000256" key="5">
    <source>
        <dbReference type="ARBA" id="ARBA00022741"/>
    </source>
</evidence>
<evidence type="ECO:0000256" key="1">
    <source>
        <dbReference type="ARBA" id="ARBA00004761"/>
    </source>
</evidence>
<evidence type="ECO:0000313" key="10">
    <source>
        <dbReference type="Proteomes" id="UP000186391"/>
    </source>
</evidence>
<comment type="similarity">
    <text evidence="2">Belongs to the gluconokinase GntK/GntV family.</text>
</comment>
<evidence type="ECO:0000256" key="2">
    <source>
        <dbReference type="ARBA" id="ARBA00008420"/>
    </source>
</evidence>
<proteinExistence type="inferred from homology"/>
<dbReference type="Proteomes" id="UP000186391">
    <property type="component" value="Unassembled WGS sequence"/>
</dbReference>
<dbReference type="GO" id="GO:0046316">
    <property type="term" value="F:gluconokinase activity"/>
    <property type="evidence" value="ECO:0007669"/>
    <property type="project" value="UniProtKB-EC"/>
</dbReference>
<comment type="caution">
    <text evidence="9">The sequence shown here is derived from an EMBL/GenBank/DDBJ whole genome shotgun (WGS) entry which is preliminary data.</text>
</comment>
<dbReference type="PANTHER" id="PTHR43883">
    <property type="entry name" value="SLR0207 PROTEIN"/>
    <property type="match status" value="1"/>
</dbReference>
<dbReference type="CDD" id="cd02021">
    <property type="entry name" value="GntK"/>
    <property type="match status" value="1"/>
</dbReference>
<keyword evidence="7" id="KW-0067">ATP-binding</keyword>
<organism evidence="9 10">
    <name type="scientific">Fischerella major NIES-592</name>
    <dbReference type="NCBI Taxonomy" id="210994"/>
    <lineage>
        <taxon>Bacteria</taxon>
        <taxon>Bacillati</taxon>
        <taxon>Cyanobacteriota</taxon>
        <taxon>Cyanophyceae</taxon>
        <taxon>Nostocales</taxon>
        <taxon>Hapalosiphonaceae</taxon>
        <taxon>Fischerella</taxon>
    </lineage>
</organism>
<dbReference type="InterPro" id="IPR052732">
    <property type="entry name" value="Cell-binding_unc_protein"/>
</dbReference>
<comment type="catalytic activity">
    <reaction evidence="8">
        <text>D-gluconate + ATP = 6-phospho-D-gluconate + ADP + H(+)</text>
        <dbReference type="Rhea" id="RHEA:19433"/>
        <dbReference type="ChEBI" id="CHEBI:15378"/>
        <dbReference type="ChEBI" id="CHEBI:18391"/>
        <dbReference type="ChEBI" id="CHEBI:30616"/>
        <dbReference type="ChEBI" id="CHEBI:58759"/>
        <dbReference type="ChEBI" id="CHEBI:456216"/>
        <dbReference type="EC" id="2.7.1.12"/>
    </reaction>
</comment>
<dbReference type="SUPFAM" id="SSF52540">
    <property type="entry name" value="P-loop containing nucleoside triphosphate hydrolases"/>
    <property type="match status" value="1"/>
</dbReference>
<evidence type="ECO:0000256" key="7">
    <source>
        <dbReference type="ARBA" id="ARBA00022840"/>
    </source>
</evidence>